<evidence type="ECO:0000256" key="1">
    <source>
        <dbReference type="ARBA" id="ARBA00004141"/>
    </source>
</evidence>
<evidence type="ECO:0000256" key="4">
    <source>
        <dbReference type="ARBA" id="ARBA00004412"/>
    </source>
</evidence>
<dbReference type="GO" id="GO:0055037">
    <property type="term" value="C:recycling endosome"/>
    <property type="evidence" value="ECO:0007669"/>
    <property type="project" value="UniProtKB-SubCell"/>
</dbReference>
<evidence type="ECO:0000256" key="8">
    <source>
        <dbReference type="ARBA" id="ARBA00007743"/>
    </source>
</evidence>
<gene>
    <name evidence="19" type="ORF">NDES1114_LOCUS36115</name>
</gene>
<keyword evidence="9 18" id="KW-0812">Transmembrane</keyword>
<evidence type="ECO:0000256" key="7">
    <source>
        <dbReference type="ARBA" id="ARBA00004603"/>
    </source>
</evidence>
<feature type="transmembrane region" description="Helical" evidence="18">
    <location>
        <begin position="63"/>
        <end position="86"/>
    </location>
</feature>
<dbReference type="GO" id="GO:0005776">
    <property type="term" value="C:autophagosome"/>
    <property type="evidence" value="ECO:0007669"/>
    <property type="project" value="UniProtKB-SubCell"/>
</dbReference>
<dbReference type="GO" id="GO:0016020">
    <property type="term" value="C:membrane"/>
    <property type="evidence" value="ECO:0007669"/>
    <property type="project" value="UniProtKB-SubCell"/>
</dbReference>
<dbReference type="InterPro" id="IPR008590">
    <property type="entry name" value="TMEM_230/134"/>
</dbReference>
<comment type="function">
    <text evidence="16">Involved in trafficking and recycling of synaptic vesicles.</text>
</comment>
<evidence type="ECO:0000256" key="14">
    <source>
        <dbReference type="ARBA" id="ARBA00023136"/>
    </source>
</evidence>
<dbReference type="GO" id="GO:0005770">
    <property type="term" value="C:late endosome"/>
    <property type="evidence" value="ECO:0007669"/>
    <property type="project" value="UniProtKB-SubCell"/>
</dbReference>
<evidence type="ECO:0000256" key="3">
    <source>
        <dbReference type="ARBA" id="ARBA00004234"/>
    </source>
</evidence>
<feature type="transmembrane region" description="Helical" evidence="18">
    <location>
        <begin position="98"/>
        <end position="122"/>
    </location>
</feature>
<evidence type="ECO:0000256" key="9">
    <source>
        <dbReference type="ARBA" id="ARBA00022692"/>
    </source>
</evidence>
<organism evidence="19">
    <name type="scientific">Neobodo designis</name>
    <name type="common">Flagellated protozoan</name>
    <name type="synonym">Bodo designis</name>
    <dbReference type="NCBI Taxonomy" id="312471"/>
    <lineage>
        <taxon>Eukaryota</taxon>
        <taxon>Discoba</taxon>
        <taxon>Euglenozoa</taxon>
        <taxon>Kinetoplastea</taxon>
        <taxon>Metakinetoplastina</taxon>
        <taxon>Neobodonida</taxon>
        <taxon>Neobodo</taxon>
    </lineage>
</organism>
<keyword evidence="11 18" id="KW-1133">Transmembrane helix</keyword>
<keyword evidence="10" id="KW-0967">Endosome</keyword>
<evidence type="ECO:0000256" key="6">
    <source>
        <dbReference type="ARBA" id="ARBA00004601"/>
    </source>
</evidence>
<evidence type="ECO:0000256" key="12">
    <source>
        <dbReference type="ARBA" id="ARBA00023018"/>
    </source>
</evidence>
<dbReference type="PANTHER" id="PTHR15664">
    <property type="entry name" value="C20ORF30 PROTEIN"/>
    <property type="match status" value="1"/>
</dbReference>
<keyword evidence="13" id="KW-0333">Golgi apparatus</keyword>
<protein>
    <recommendedName>
        <fullName evidence="17">Transmembrane protein 230</fullName>
    </recommendedName>
</protein>
<keyword evidence="15" id="KW-0968">Cytoplasmic vesicle</keyword>
<evidence type="ECO:0000256" key="10">
    <source>
        <dbReference type="ARBA" id="ARBA00022753"/>
    </source>
</evidence>
<dbReference type="PANTHER" id="PTHR15664:SF6">
    <property type="entry name" value="TRANSMEMBRANE PROTEIN 230"/>
    <property type="match status" value="1"/>
</dbReference>
<sequence length="137" mass="15728">MASLYEEDSDQADVLEDRRRMGSSAVVDTGAEGASRPGALFRWLNPRDPHRARRRFGRLYWNAWYPLAMAILLTLFGVTFLLIGVGCMKECVEFERGIAFFVIGLLLFMPGMYGGVTLFYYLRGYRGYSYKDLPDMR</sequence>
<dbReference type="GO" id="GO:0005794">
    <property type="term" value="C:Golgi apparatus"/>
    <property type="evidence" value="ECO:0007669"/>
    <property type="project" value="UniProtKB-SubCell"/>
</dbReference>
<accession>A0A7S1WAB2</accession>
<dbReference type="Pfam" id="PF05915">
    <property type="entry name" value="TMEM_230_134"/>
    <property type="match status" value="1"/>
</dbReference>
<evidence type="ECO:0000256" key="13">
    <source>
        <dbReference type="ARBA" id="ARBA00023034"/>
    </source>
</evidence>
<proteinExistence type="inferred from homology"/>
<comment type="subcellular location">
    <subcellularLocation>
        <location evidence="5">Cytoplasmic vesicle</location>
        <location evidence="5">Autophagosome</location>
    </subcellularLocation>
    <subcellularLocation>
        <location evidence="3">Cytoplasmic vesicle</location>
        <location evidence="3">Secretory vesicle</location>
        <location evidence="3">Synaptic vesicle</location>
    </subcellularLocation>
    <subcellularLocation>
        <location evidence="4">Early endosome</location>
    </subcellularLocation>
    <subcellularLocation>
        <location evidence="6">Golgi apparatus</location>
        <location evidence="6">trans-Golgi network</location>
    </subcellularLocation>
    <subcellularLocation>
        <location evidence="7">Late endosome</location>
    </subcellularLocation>
    <subcellularLocation>
        <location evidence="1">Membrane</location>
        <topology evidence="1">Multi-pass membrane protein</topology>
    </subcellularLocation>
    <subcellularLocation>
        <location evidence="2">Recycling endosome</location>
    </subcellularLocation>
</comment>
<keyword evidence="12" id="KW-0770">Synapse</keyword>
<evidence type="ECO:0000256" key="18">
    <source>
        <dbReference type="SAM" id="Phobius"/>
    </source>
</evidence>
<evidence type="ECO:0000256" key="15">
    <source>
        <dbReference type="ARBA" id="ARBA00023329"/>
    </source>
</evidence>
<keyword evidence="14 18" id="KW-0472">Membrane</keyword>
<evidence type="ECO:0000256" key="5">
    <source>
        <dbReference type="ARBA" id="ARBA00004419"/>
    </source>
</evidence>
<comment type="similarity">
    <text evidence="8">Belongs to the TMEM134/TMEM230 family.</text>
</comment>
<name>A0A7S1WAB2_NEODS</name>
<evidence type="ECO:0000256" key="17">
    <source>
        <dbReference type="ARBA" id="ARBA00024088"/>
    </source>
</evidence>
<reference evidence="19" key="1">
    <citation type="submission" date="2021-01" db="EMBL/GenBank/DDBJ databases">
        <authorList>
            <person name="Corre E."/>
            <person name="Pelletier E."/>
            <person name="Niang G."/>
            <person name="Scheremetjew M."/>
            <person name="Finn R."/>
            <person name="Kale V."/>
            <person name="Holt S."/>
            <person name="Cochrane G."/>
            <person name="Meng A."/>
            <person name="Brown T."/>
            <person name="Cohen L."/>
        </authorList>
    </citation>
    <scope>NUCLEOTIDE SEQUENCE</scope>
    <source>
        <strain evidence="19">CCAP 1951/1</strain>
    </source>
</reference>
<dbReference type="EMBL" id="HBGF01053980">
    <property type="protein sequence ID" value="CAD9157176.1"/>
    <property type="molecule type" value="Transcribed_RNA"/>
</dbReference>
<dbReference type="AlphaFoldDB" id="A0A7S1WAB2"/>
<dbReference type="InterPro" id="IPR044234">
    <property type="entry name" value="TMEM230"/>
</dbReference>
<evidence type="ECO:0000256" key="2">
    <source>
        <dbReference type="ARBA" id="ARBA00004172"/>
    </source>
</evidence>
<evidence type="ECO:0000256" key="11">
    <source>
        <dbReference type="ARBA" id="ARBA00022989"/>
    </source>
</evidence>
<evidence type="ECO:0000313" key="19">
    <source>
        <dbReference type="EMBL" id="CAD9157176.1"/>
    </source>
</evidence>
<dbReference type="GO" id="GO:0005769">
    <property type="term" value="C:early endosome"/>
    <property type="evidence" value="ECO:0007669"/>
    <property type="project" value="UniProtKB-SubCell"/>
</dbReference>
<evidence type="ECO:0000256" key="16">
    <source>
        <dbReference type="ARBA" id="ARBA00024003"/>
    </source>
</evidence>